<dbReference type="Proteomes" id="UP000836841">
    <property type="component" value="Chromosome 4"/>
</dbReference>
<reference evidence="1 2" key="1">
    <citation type="submission" date="2022-03" db="EMBL/GenBank/DDBJ databases">
        <authorList>
            <person name="Nunn A."/>
            <person name="Chopra R."/>
            <person name="Nunn A."/>
            <person name="Contreras Garrido A."/>
        </authorList>
    </citation>
    <scope>NUCLEOTIDE SEQUENCE [LARGE SCALE GENOMIC DNA]</scope>
</reference>
<evidence type="ECO:0000313" key="1">
    <source>
        <dbReference type="EMBL" id="CAH2060547.1"/>
    </source>
</evidence>
<sequence length="54" mass="5979">MNFNLTTTDLKWQALLGGFIVSPLLLRRHGCFLSITASTSTCTLSLSTAMIYLR</sequence>
<protein>
    <submittedName>
        <fullName evidence="1">Uncharacterized protein</fullName>
    </submittedName>
</protein>
<gene>
    <name evidence="1" type="ORF">TAV2_LOCUS14314</name>
</gene>
<dbReference type="AlphaFoldDB" id="A0AAU9S936"/>
<keyword evidence="2" id="KW-1185">Reference proteome</keyword>
<evidence type="ECO:0000313" key="2">
    <source>
        <dbReference type="Proteomes" id="UP000836841"/>
    </source>
</evidence>
<accession>A0AAU9S936</accession>
<dbReference type="EMBL" id="OU466860">
    <property type="protein sequence ID" value="CAH2060547.1"/>
    <property type="molecule type" value="Genomic_DNA"/>
</dbReference>
<name>A0AAU9S936_THLAR</name>
<organism evidence="1 2">
    <name type="scientific">Thlaspi arvense</name>
    <name type="common">Field penny-cress</name>
    <dbReference type="NCBI Taxonomy" id="13288"/>
    <lineage>
        <taxon>Eukaryota</taxon>
        <taxon>Viridiplantae</taxon>
        <taxon>Streptophyta</taxon>
        <taxon>Embryophyta</taxon>
        <taxon>Tracheophyta</taxon>
        <taxon>Spermatophyta</taxon>
        <taxon>Magnoliopsida</taxon>
        <taxon>eudicotyledons</taxon>
        <taxon>Gunneridae</taxon>
        <taxon>Pentapetalae</taxon>
        <taxon>rosids</taxon>
        <taxon>malvids</taxon>
        <taxon>Brassicales</taxon>
        <taxon>Brassicaceae</taxon>
        <taxon>Thlaspideae</taxon>
        <taxon>Thlaspi</taxon>
    </lineage>
</organism>
<proteinExistence type="predicted"/>